<dbReference type="InterPro" id="IPR012676">
    <property type="entry name" value="TGS-like"/>
</dbReference>
<dbReference type="Gene3D" id="3.10.20.30">
    <property type="match status" value="1"/>
</dbReference>
<evidence type="ECO:0000256" key="2">
    <source>
        <dbReference type="ARBA" id="ARBA00022723"/>
    </source>
</evidence>
<reference evidence="6 7" key="1">
    <citation type="journal article" date="2018" name="Nat. Biotechnol.">
        <title>A standardized bacterial taxonomy based on genome phylogeny substantially revises the tree of life.</title>
        <authorList>
            <person name="Parks D.H."/>
            <person name="Chuvochina M."/>
            <person name="Waite D.W."/>
            <person name="Rinke C."/>
            <person name="Skarshewski A."/>
            <person name="Chaumeil P.A."/>
            <person name="Hugenholtz P."/>
        </authorList>
    </citation>
    <scope>NUCLEOTIDE SEQUENCE [LARGE SCALE GENOMIC DNA]</scope>
    <source>
        <strain evidence="6">UBA9956</strain>
    </source>
</reference>
<sequence>MKRAASCGSFFHGDKMKVCILGLPNSGKTTIFEALTQREVQQNHKDKFHYGIVKVPDSRIDLLSDTFKPKKTTYPEIEFVDYIREGEQKSFNADYIAKLKESDGILKVIRDFENDIYPPAFAKVDPIKELSEIDDEVILNDIGIIEKRLEKLKTAKYKLSADEKSEMTILQNFNEILSSGKMIYSVELNKEEEKVARNYGLMSAKNEIIVINIDDPAREISAELKERIESSKRTYAVISAVNEKELNQLDSESKMEFAKEMHIEEFGIQKIIRHLYTMLKLITFFTVGEDEVKGWTIKDGTNALKSAGKIHSDIERGFIKAQIASFEDFKKYANFKDCVKHGVLRLEGKEYIMKDGDIVEFKFNV</sequence>
<dbReference type="SUPFAM" id="SSF52540">
    <property type="entry name" value="P-loop containing nucleoside triphosphate hydrolases"/>
    <property type="match status" value="1"/>
</dbReference>
<dbReference type="PRINTS" id="PR00326">
    <property type="entry name" value="GTP1OBG"/>
</dbReference>
<dbReference type="GO" id="GO:0005525">
    <property type="term" value="F:GTP binding"/>
    <property type="evidence" value="ECO:0007669"/>
    <property type="project" value="InterPro"/>
</dbReference>
<protein>
    <submittedName>
        <fullName evidence="6">Redox-regulated ATPase YchF</fullName>
    </submittedName>
</protein>
<dbReference type="Gene3D" id="3.40.50.300">
    <property type="entry name" value="P-loop containing nucleotide triphosphate hydrolases"/>
    <property type="match status" value="1"/>
</dbReference>
<evidence type="ECO:0000259" key="5">
    <source>
        <dbReference type="PROSITE" id="PS51880"/>
    </source>
</evidence>
<evidence type="ECO:0000256" key="3">
    <source>
        <dbReference type="ARBA" id="ARBA00022741"/>
    </source>
</evidence>
<dbReference type="PANTHER" id="PTHR23305:SF18">
    <property type="entry name" value="OBG-TYPE G DOMAIN-CONTAINING PROTEIN"/>
    <property type="match status" value="1"/>
</dbReference>
<dbReference type="Proteomes" id="UP000264062">
    <property type="component" value="Unassembled WGS sequence"/>
</dbReference>
<dbReference type="InterPro" id="IPR013029">
    <property type="entry name" value="YchF_C"/>
</dbReference>
<dbReference type="GO" id="GO:0005737">
    <property type="term" value="C:cytoplasm"/>
    <property type="evidence" value="ECO:0007669"/>
    <property type="project" value="TreeGrafter"/>
</dbReference>
<name>A0A350H892_UNCW3</name>
<dbReference type="PANTHER" id="PTHR23305">
    <property type="entry name" value="OBG GTPASE FAMILY"/>
    <property type="match status" value="1"/>
</dbReference>
<dbReference type="InterPro" id="IPR023192">
    <property type="entry name" value="TGS-like_dom_sf"/>
</dbReference>
<dbReference type="EMBL" id="DMZY01000032">
    <property type="protein sequence ID" value="HAV91758.1"/>
    <property type="molecule type" value="Genomic_DNA"/>
</dbReference>
<accession>A0A350H892</accession>
<dbReference type="PROSITE" id="PS51880">
    <property type="entry name" value="TGS"/>
    <property type="match status" value="1"/>
</dbReference>
<proteinExistence type="predicted"/>
<evidence type="ECO:0000313" key="6">
    <source>
        <dbReference type="EMBL" id="HAV91758.1"/>
    </source>
</evidence>
<dbReference type="SUPFAM" id="SSF81271">
    <property type="entry name" value="TGS-like"/>
    <property type="match status" value="1"/>
</dbReference>
<organism evidence="6 7">
    <name type="scientific">candidate division WOR-3 bacterium</name>
    <dbReference type="NCBI Taxonomy" id="2052148"/>
    <lineage>
        <taxon>Bacteria</taxon>
        <taxon>Bacteria division WOR-3</taxon>
    </lineage>
</organism>
<evidence type="ECO:0000313" key="7">
    <source>
        <dbReference type="Proteomes" id="UP000264062"/>
    </source>
</evidence>
<dbReference type="AlphaFoldDB" id="A0A350H892"/>
<dbReference type="FunFam" id="3.10.20.30:FF:000001">
    <property type="entry name" value="Ribosome-binding ATPase YchF"/>
    <property type="match status" value="1"/>
</dbReference>
<dbReference type="GO" id="GO:0005524">
    <property type="term" value="F:ATP binding"/>
    <property type="evidence" value="ECO:0007669"/>
    <property type="project" value="UniProtKB-KW"/>
</dbReference>
<dbReference type="InterPro" id="IPR006073">
    <property type="entry name" value="GTP-bd"/>
</dbReference>
<gene>
    <name evidence="6" type="ORF">DCW38_01060</name>
</gene>
<evidence type="ECO:0000256" key="1">
    <source>
        <dbReference type="ARBA" id="ARBA00001946"/>
    </source>
</evidence>
<dbReference type="InterPro" id="IPR004095">
    <property type="entry name" value="TGS"/>
</dbReference>
<dbReference type="InterPro" id="IPR027417">
    <property type="entry name" value="P-loop_NTPase"/>
</dbReference>
<dbReference type="InterPro" id="IPR004396">
    <property type="entry name" value="ATPase_YchF/OLA1"/>
</dbReference>
<comment type="cofactor">
    <cofactor evidence="1">
        <name>Mg(2+)</name>
        <dbReference type="ChEBI" id="CHEBI:18420"/>
    </cofactor>
</comment>
<dbReference type="InterPro" id="IPR012675">
    <property type="entry name" value="Beta-grasp_dom_sf"/>
</dbReference>
<dbReference type="GO" id="GO:0016887">
    <property type="term" value="F:ATP hydrolysis activity"/>
    <property type="evidence" value="ECO:0007669"/>
    <property type="project" value="InterPro"/>
</dbReference>
<keyword evidence="4" id="KW-0067">ATP-binding</keyword>
<dbReference type="Pfam" id="PF06071">
    <property type="entry name" value="YchF-GTPase_C"/>
    <property type="match status" value="1"/>
</dbReference>
<keyword evidence="2" id="KW-0479">Metal-binding</keyword>
<comment type="caution">
    <text evidence="6">The sequence shown here is derived from an EMBL/GenBank/DDBJ whole genome shotgun (WGS) entry which is preliminary data.</text>
</comment>
<dbReference type="GO" id="GO:0046872">
    <property type="term" value="F:metal ion binding"/>
    <property type="evidence" value="ECO:0007669"/>
    <property type="project" value="UniProtKB-KW"/>
</dbReference>
<keyword evidence="3" id="KW-0547">Nucleotide-binding</keyword>
<evidence type="ECO:0000256" key="4">
    <source>
        <dbReference type="ARBA" id="ARBA00022840"/>
    </source>
</evidence>
<dbReference type="PIRSF" id="PIRSF006641">
    <property type="entry name" value="CHP00092"/>
    <property type="match status" value="1"/>
</dbReference>
<dbReference type="Gene3D" id="1.10.150.300">
    <property type="entry name" value="TGS-like domain"/>
    <property type="match status" value="1"/>
</dbReference>
<feature type="domain" description="TGS" evidence="5">
    <location>
        <begin position="280"/>
        <end position="363"/>
    </location>
</feature>